<protein>
    <recommendedName>
        <fullName evidence="3">Antitoxin VbhA domain-containing protein</fullName>
    </recommendedName>
</protein>
<evidence type="ECO:0000313" key="1">
    <source>
        <dbReference type="EMBL" id="UUR07842.1"/>
    </source>
</evidence>
<reference evidence="1 2" key="1">
    <citation type="submission" date="2022-05" db="EMBL/GenBank/DDBJ databases">
        <title>S8-45 Sphingomonas ultraviolaceadurans.</title>
        <authorList>
            <person name="Liu Y."/>
        </authorList>
    </citation>
    <scope>NUCLEOTIDE SEQUENCE [LARGE SCALE GENOMIC DNA]</scope>
    <source>
        <strain evidence="1 2">S8-45</strain>
    </source>
</reference>
<keyword evidence="2" id="KW-1185">Reference proteome</keyword>
<dbReference type="RefSeq" id="WP_249503630.1">
    <property type="nucleotide sequence ID" value="NZ_CP097253.1"/>
</dbReference>
<proteinExistence type="predicted"/>
<dbReference type="EMBL" id="CP097253">
    <property type="protein sequence ID" value="UUR07842.1"/>
    <property type="molecule type" value="Genomic_DNA"/>
</dbReference>
<sequence length="50" mass="5577">MDPADRVAFDSALGSVGSRRYSADPEALLRTTFDGMTGPQIAEDYRRRTR</sequence>
<gene>
    <name evidence="1" type="ORF">M1K48_13055</name>
</gene>
<organism evidence="1 2">
    <name type="scientific">Sphingomonas glaciei</name>
    <dbReference type="NCBI Taxonomy" id="2938948"/>
    <lineage>
        <taxon>Bacteria</taxon>
        <taxon>Pseudomonadati</taxon>
        <taxon>Pseudomonadota</taxon>
        <taxon>Alphaproteobacteria</taxon>
        <taxon>Sphingomonadales</taxon>
        <taxon>Sphingomonadaceae</taxon>
        <taxon>Sphingomonas</taxon>
    </lineage>
</organism>
<name>A0ABY5MTT6_9SPHN</name>
<accession>A0ABY5MTT6</accession>
<dbReference type="Proteomes" id="UP000831921">
    <property type="component" value="Chromosome"/>
</dbReference>
<evidence type="ECO:0000313" key="2">
    <source>
        <dbReference type="Proteomes" id="UP000831921"/>
    </source>
</evidence>
<evidence type="ECO:0008006" key="3">
    <source>
        <dbReference type="Google" id="ProtNLM"/>
    </source>
</evidence>